<dbReference type="EMBL" id="BFAA01006258">
    <property type="protein sequence ID" value="GCB60494.1"/>
    <property type="molecule type" value="Genomic_DNA"/>
</dbReference>
<evidence type="ECO:0000313" key="2">
    <source>
        <dbReference type="Proteomes" id="UP000288216"/>
    </source>
</evidence>
<dbReference type="AlphaFoldDB" id="A0A401NHZ9"/>
<sequence>MDRGRGVTGFKPLDGQRRVTGFKPVDGQRGVTGFKPLDGQRDGTSLTLTLCSCMPTVSREDYTATSLSPFVLCEHVHNYTLDGKWRVFRRAVQRVASLWNILPQKTVEAEFLDIFTAEIEQGPGILTDLITSTDIKYNAGQLNPVESTHYVNIALKIPFECPLEVQFSPKLGQPHGVVFLHKMG</sequence>
<keyword evidence="2" id="KW-1185">Reference proteome</keyword>
<name>A0A401NHZ9_SCYTO</name>
<gene>
    <name evidence="1" type="ORF">scyTo_0012748</name>
</gene>
<protein>
    <submittedName>
        <fullName evidence="1">Uncharacterized protein</fullName>
    </submittedName>
</protein>
<dbReference type="Proteomes" id="UP000288216">
    <property type="component" value="Unassembled WGS sequence"/>
</dbReference>
<comment type="caution">
    <text evidence="1">The sequence shown here is derived from an EMBL/GenBank/DDBJ whole genome shotgun (WGS) entry which is preliminary data.</text>
</comment>
<evidence type="ECO:0000313" key="1">
    <source>
        <dbReference type="EMBL" id="GCB60494.1"/>
    </source>
</evidence>
<organism evidence="1 2">
    <name type="scientific">Scyliorhinus torazame</name>
    <name type="common">Cloudy catshark</name>
    <name type="synonym">Catulus torazame</name>
    <dbReference type="NCBI Taxonomy" id="75743"/>
    <lineage>
        <taxon>Eukaryota</taxon>
        <taxon>Metazoa</taxon>
        <taxon>Chordata</taxon>
        <taxon>Craniata</taxon>
        <taxon>Vertebrata</taxon>
        <taxon>Chondrichthyes</taxon>
        <taxon>Elasmobranchii</taxon>
        <taxon>Galeomorphii</taxon>
        <taxon>Galeoidea</taxon>
        <taxon>Carcharhiniformes</taxon>
        <taxon>Scyliorhinidae</taxon>
        <taxon>Scyliorhinus</taxon>
    </lineage>
</organism>
<proteinExistence type="predicted"/>
<reference evidence="1 2" key="1">
    <citation type="journal article" date="2018" name="Nat. Ecol. Evol.">
        <title>Shark genomes provide insights into elasmobranch evolution and the origin of vertebrates.</title>
        <authorList>
            <person name="Hara Y"/>
            <person name="Yamaguchi K"/>
            <person name="Onimaru K"/>
            <person name="Kadota M"/>
            <person name="Koyanagi M"/>
            <person name="Keeley SD"/>
            <person name="Tatsumi K"/>
            <person name="Tanaka K"/>
            <person name="Motone F"/>
            <person name="Kageyama Y"/>
            <person name="Nozu R"/>
            <person name="Adachi N"/>
            <person name="Nishimura O"/>
            <person name="Nakagawa R"/>
            <person name="Tanegashima C"/>
            <person name="Kiyatake I"/>
            <person name="Matsumoto R"/>
            <person name="Murakumo K"/>
            <person name="Nishida K"/>
            <person name="Terakita A"/>
            <person name="Kuratani S"/>
            <person name="Sato K"/>
            <person name="Hyodo S Kuraku.S."/>
        </authorList>
    </citation>
    <scope>NUCLEOTIDE SEQUENCE [LARGE SCALE GENOMIC DNA]</scope>
</reference>
<accession>A0A401NHZ9</accession>